<dbReference type="InterPro" id="IPR023997">
    <property type="entry name" value="TonB-dep_OMP_SusC/RagA_CS"/>
</dbReference>
<evidence type="ECO:0000256" key="4">
    <source>
        <dbReference type="ARBA" id="ARBA00022692"/>
    </source>
</evidence>
<comment type="subcellular location">
    <subcellularLocation>
        <location evidence="1 7">Cell outer membrane</location>
        <topology evidence="1 7">Multi-pass membrane protein</topology>
    </subcellularLocation>
</comment>
<dbReference type="NCBIfam" id="TIGR04057">
    <property type="entry name" value="SusC_RagA_signa"/>
    <property type="match status" value="1"/>
</dbReference>
<sequence>MEIKLTNTFFLSRKRLLMLIMKTYILLCCTTIFAFSPINLISQNAKVKIEEDKILTVDQVFELIMDQTNYKFFYEEGLFKNMPNIKVKKGTENINRLLSKAIANGNFDITITDNNAVIVKDKLLNENLSSKTLQSMISGKVVDENGMPLPGASILEKGTTNATSTDFDGNFKFKVSNNAVIVVSYIGYKPSEIFVKDQTTFTIKLLPDVSGLDEVVVIGYGAVKKKDVTGSVTSLNSETITKTTIPDVAGAMQGRMAGVNVQKNVGRPGSGFSISVRGLSSINNTNTPLYVVDGIPTTEGLTDLNPNDIASIDVLKDASATAIYGSRGANGVVIVTTKKGSSGKFTIKYDSYYGVRTPNNLPDMMNGDEYVRWRTDLFTNLGKSTDRSNADFFTSEEWDIIDNKKYTNWQKLMLRDGIQSSNTITASGGDSKGTFAVSMGQLREEGTVKGQDYNRYNVRLNIDRKFSDKWEAGGNLYAIYSLQNIGSYEAIRSTYRMPAVGVPYNEDGSLRFRSYRNNGVINPLFENKDDGENRQVKRYRVFGNFYLQFKPSEEFTLRTQISPQMVNERSGYSIGQYSKAAGGLIANTWAGYGVNDQLGYVFDNQLTYKKSLGDHRIGFTAVQSAQYEQWETTFQEAKGLPFNSKWYNLDAVTKANIVQSSTDYKQRSLLSFLGRFNYDYKGKYLFSASGRYDGSSRLAEGNKWAFFPSAAFAWNISDESFMSNLQFVNNLKARLSYGVTGNDAVDIYGTQSNISPKDYDFGGTVSTAYYKSGLSNYNLTWEKTTELNFGIDYGLFDHRINGTLDIYRRDAKDLIMRRQLPETTGWGSIWDNVGWVRNSGIELGINTVNIENKNFTWETSIVFDTNKNEIVELYGEKKDDIGNRWFIGKPIQVNYDYVFDGIWQLNEADLAAQYGQTPGQIKVKDLNNDKVIDANDRKIIGQRTPKWTGSITNNFKFKDWDFSVYVYTRQGQQLSSTFVSSFMALEGDYNNLNVNYWTANNPTNKYPMPGNKGKYFNSYQYRDVSFVRIGNISLGYNLPKKALESLKINRLRVYTTATNPFIFTKYPGFDPEWGQQNTWGEATGYASYLVGLNLEF</sequence>
<evidence type="ECO:0000256" key="8">
    <source>
        <dbReference type="SAM" id="Phobius"/>
    </source>
</evidence>
<gene>
    <name evidence="10" type="ORF">B6A10_11690</name>
</gene>
<dbReference type="EMBL" id="NASZ01000018">
    <property type="protein sequence ID" value="MBD0725844.1"/>
    <property type="molecule type" value="Genomic_DNA"/>
</dbReference>
<name>A0ABR7UT10_9FLAO</name>
<dbReference type="NCBIfam" id="TIGR04056">
    <property type="entry name" value="OMP_RagA_SusC"/>
    <property type="match status" value="1"/>
</dbReference>
<dbReference type="Gene3D" id="2.170.130.10">
    <property type="entry name" value="TonB-dependent receptor, plug domain"/>
    <property type="match status" value="1"/>
</dbReference>
<dbReference type="InterPro" id="IPR008969">
    <property type="entry name" value="CarboxyPept-like_regulatory"/>
</dbReference>
<proteinExistence type="inferred from homology"/>
<keyword evidence="8" id="KW-1133">Transmembrane helix</keyword>
<keyword evidence="6 7" id="KW-0998">Cell outer membrane</keyword>
<evidence type="ECO:0000256" key="1">
    <source>
        <dbReference type="ARBA" id="ARBA00004571"/>
    </source>
</evidence>
<dbReference type="Proteomes" id="UP000661715">
    <property type="component" value="Unassembled WGS sequence"/>
</dbReference>
<keyword evidence="11" id="KW-1185">Reference proteome</keyword>
<dbReference type="Pfam" id="PF07715">
    <property type="entry name" value="Plug"/>
    <property type="match status" value="1"/>
</dbReference>
<dbReference type="Gene3D" id="2.40.170.20">
    <property type="entry name" value="TonB-dependent receptor, beta-barrel domain"/>
    <property type="match status" value="1"/>
</dbReference>
<accession>A0ABR7UT10</accession>
<feature type="domain" description="TonB-dependent receptor plug" evidence="9">
    <location>
        <begin position="224"/>
        <end position="332"/>
    </location>
</feature>
<dbReference type="SUPFAM" id="SSF56935">
    <property type="entry name" value="Porins"/>
    <property type="match status" value="1"/>
</dbReference>
<dbReference type="InterPro" id="IPR012910">
    <property type="entry name" value="Plug_dom"/>
</dbReference>
<feature type="transmembrane region" description="Helical" evidence="8">
    <location>
        <begin position="16"/>
        <end position="35"/>
    </location>
</feature>
<evidence type="ECO:0000259" key="9">
    <source>
        <dbReference type="Pfam" id="PF07715"/>
    </source>
</evidence>
<dbReference type="InterPro" id="IPR039426">
    <property type="entry name" value="TonB-dep_rcpt-like"/>
</dbReference>
<comment type="caution">
    <text evidence="10">The sequence shown here is derived from an EMBL/GenBank/DDBJ whole genome shotgun (WGS) entry which is preliminary data.</text>
</comment>
<dbReference type="SUPFAM" id="SSF49464">
    <property type="entry name" value="Carboxypeptidase regulatory domain-like"/>
    <property type="match status" value="1"/>
</dbReference>
<evidence type="ECO:0000256" key="2">
    <source>
        <dbReference type="ARBA" id="ARBA00022448"/>
    </source>
</evidence>
<keyword evidence="2 7" id="KW-0813">Transport</keyword>
<evidence type="ECO:0000256" key="3">
    <source>
        <dbReference type="ARBA" id="ARBA00022452"/>
    </source>
</evidence>
<evidence type="ECO:0000256" key="7">
    <source>
        <dbReference type="PROSITE-ProRule" id="PRU01360"/>
    </source>
</evidence>
<evidence type="ECO:0000256" key="5">
    <source>
        <dbReference type="ARBA" id="ARBA00023136"/>
    </source>
</evidence>
<evidence type="ECO:0000313" key="10">
    <source>
        <dbReference type="EMBL" id="MBD0725844.1"/>
    </source>
</evidence>
<dbReference type="Pfam" id="PF13715">
    <property type="entry name" value="CarbopepD_reg_2"/>
    <property type="match status" value="1"/>
</dbReference>
<keyword evidence="3 7" id="KW-1134">Transmembrane beta strand</keyword>
<reference evidence="10 11" key="1">
    <citation type="journal article" date="2020" name="Microbiol. Res.">
        <title>Flavobacterium pokkalii sp. nov., a novel plant growth promoting native rhizobacteria isolated from pokkali rice grown in coastal saline affected agricultural regions of southern India, Kerala.</title>
        <authorList>
            <person name="Menon R.R."/>
            <person name="Kumari S."/>
            <person name="Viver T."/>
            <person name="Rameshkumar N."/>
        </authorList>
    </citation>
    <scope>NUCLEOTIDE SEQUENCE [LARGE SCALE GENOMIC DNA]</scope>
    <source>
        <strain evidence="10 11">L1I52</strain>
    </source>
</reference>
<dbReference type="InterPro" id="IPR037066">
    <property type="entry name" value="Plug_dom_sf"/>
</dbReference>
<dbReference type="Gene3D" id="2.60.40.1120">
    <property type="entry name" value="Carboxypeptidase-like, regulatory domain"/>
    <property type="match status" value="1"/>
</dbReference>
<organism evidence="10 11">
    <name type="scientific">Flavobacterium pokkalii</name>
    <dbReference type="NCBI Taxonomy" id="1940408"/>
    <lineage>
        <taxon>Bacteria</taxon>
        <taxon>Pseudomonadati</taxon>
        <taxon>Bacteroidota</taxon>
        <taxon>Flavobacteriia</taxon>
        <taxon>Flavobacteriales</taxon>
        <taxon>Flavobacteriaceae</taxon>
        <taxon>Flavobacterium</taxon>
    </lineage>
</organism>
<evidence type="ECO:0000256" key="6">
    <source>
        <dbReference type="ARBA" id="ARBA00023237"/>
    </source>
</evidence>
<keyword evidence="4 7" id="KW-0812">Transmembrane</keyword>
<keyword evidence="5 7" id="KW-0472">Membrane</keyword>
<protein>
    <submittedName>
        <fullName evidence="10">SusC/RagA family TonB-linked outer membrane protein</fullName>
    </submittedName>
</protein>
<comment type="similarity">
    <text evidence="7">Belongs to the TonB-dependent receptor family.</text>
</comment>
<dbReference type="PROSITE" id="PS52016">
    <property type="entry name" value="TONB_DEPENDENT_REC_3"/>
    <property type="match status" value="1"/>
</dbReference>
<dbReference type="InterPro" id="IPR023996">
    <property type="entry name" value="TonB-dep_OMP_SusC/RagA"/>
</dbReference>
<dbReference type="InterPro" id="IPR036942">
    <property type="entry name" value="Beta-barrel_TonB_sf"/>
</dbReference>
<evidence type="ECO:0000313" key="11">
    <source>
        <dbReference type="Proteomes" id="UP000661715"/>
    </source>
</evidence>